<dbReference type="GO" id="GO:0005829">
    <property type="term" value="C:cytosol"/>
    <property type="evidence" value="ECO:0007669"/>
    <property type="project" value="TreeGrafter"/>
</dbReference>
<sequence length="155" mass="16805">MASEKGSGTSQSFILFELANTAYALKSDVVQQMEMVEQITPVPNSPSFVDGVVFVRGQVVPVVNLRARFGFDRTVRDLRTRLMVVTHAGRTVGLLVDSAREFITVSTEAINQPPETITALSGRYLAGIASIGERLVLILDVAEVLNFQEIAAPTP</sequence>
<dbReference type="PROSITE" id="PS50851">
    <property type="entry name" value="CHEW"/>
    <property type="match status" value="1"/>
</dbReference>
<dbReference type="RefSeq" id="WP_145091973.1">
    <property type="nucleotide sequence ID" value="NZ_CP036274.1"/>
</dbReference>
<dbReference type="SUPFAM" id="SSF50341">
    <property type="entry name" value="CheW-like"/>
    <property type="match status" value="1"/>
</dbReference>
<dbReference type="AlphaFoldDB" id="A0A517YFA6"/>
<accession>A0A517YFA6</accession>
<evidence type="ECO:0000259" key="1">
    <source>
        <dbReference type="PROSITE" id="PS50851"/>
    </source>
</evidence>
<gene>
    <name evidence="2" type="primary">cheW_1</name>
    <name evidence="2" type="ORF">ETAA8_40200</name>
</gene>
<evidence type="ECO:0000313" key="2">
    <source>
        <dbReference type="EMBL" id="QDU28914.1"/>
    </source>
</evidence>
<dbReference type="Pfam" id="PF01584">
    <property type="entry name" value="CheW"/>
    <property type="match status" value="1"/>
</dbReference>
<reference evidence="2 3" key="1">
    <citation type="submission" date="2019-02" db="EMBL/GenBank/DDBJ databases">
        <title>Deep-cultivation of Planctomycetes and their phenomic and genomic characterization uncovers novel biology.</title>
        <authorList>
            <person name="Wiegand S."/>
            <person name="Jogler M."/>
            <person name="Boedeker C."/>
            <person name="Pinto D."/>
            <person name="Vollmers J."/>
            <person name="Rivas-Marin E."/>
            <person name="Kohn T."/>
            <person name="Peeters S.H."/>
            <person name="Heuer A."/>
            <person name="Rast P."/>
            <person name="Oberbeckmann S."/>
            <person name="Bunk B."/>
            <person name="Jeske O."/>
            <person name="Meyerdierks A."/>
            <person name="Storesund J.E."/>
            <person name="Kallscheuer N."/>
            <person name="Luecker S."/>
            <person name="Lage O.M."/>
            <person name="Pohl T."/>
            <person name="Merkel B.J."/>
            <person name="Hornburger P."/>
            <person name="Mueller R.-W."/>
            <person name="Bruemmer F."/>
            <person name="Labrenz M."/>
            <person name="Spormann A.M."/>
            <person name="Op den Camp H."/>
            <person name="Overmann J."/>
            <person name="Amann R."/>
            <person name="Jetten M.S.M."/>
            <person name="Mascher T."/>
            <person name="Medema M.H."/>
            <person name="Devos D.P."/>
            <person name="Kaster A.-K."/>
            <person name="Ovreas L."/>
            <person name="Rohde M."/>
            <person name="Galperin M.Y."/>
            <person name="Jogler C."/>
        </authorList>
    </citation>
    <scope>NUCLEOTIDE SEQUENCE [LARGE SCALE GENOMIC DNA]</scope>
    <source>
        <strain evidence="2 3">ETA_A8</strain>
    </source>
</reference>
<dbReference type="InterPro" id="IPR039315">
    <property type="entry name" value="CheW"/>
</dbReference>
<dbReference type="GO" id="GO:0006935">
    <property type="term" value="P:chemotaxis"/>
    <property type="evidence" value="ECO:0007669"/>
    <property type="project" value="InterPro"/>
</dbReference>
<dbReference type="Gene3D" id="2.30.30.40">
    <property type="entry name" value="SH3 Domains"/>
    <property type="match status" value="1"/>
</dbReference>
<organism evidence="2 3">
    <name type="scientific">Anatilimnocola aggregata</name>
    <dbReference type="NCBI Taxonomy" id="2528021"/>
    <lineage>
        <taxon>Bacteria</taxon>
        <taxon>Pseudomonadati</taxon>
        <taxon>Planctomycetota</taxon>
        <taxon>Planctomycetia</taxon>
        <taxon>Pirellulales</taxon>
        <taxon>Pirellulaceae</taxon>
        <taxon>Anatilimnocola</taxon>
    </lineage>
</organism>
<protein>
    <submittedName>
        <fullName evidence="2">Chemotaxis protein CheW</fullName>
    </submittedName>
</protein>
<feature type="domain" description="CheW-like" evidence="1">
    <location>
        <begin position="10"/>
        <end position="150"/>
    </location>
</feature>
<dbReference type="InterPro" id="IPR036061">
    <property type="entry name" value="CheW-like_dom_sf"/>
</dbReference>
<dbReference type="EMBL" id="CP036274">
    <property type="protein sequence ID" value="QDU28914.1"/>
    <property type="molecule type" value="Genomic_DNA"/>
</dbReference>
<dbReference type="GO" id="GO:0007165">
    <property type="term" value="P:signal transduction"/>
    <property type="evidence" value="ECO:0007669"/>
    <property type="project" value="InterPro"/>
</dbReference>
<dbReference type="InterPro" id="IPR002545">
    <property type="entry name" value="CheW-lke_dom"/>
</dbReference>
<name>A0A517YFA6_9BACT</name>
<dbReference type="PANTHER" id="PTHR22617">
    <property type="entry name" value="CHEMOTAXIS SENSOR HISTIDINE KINASE-RELATED"/>
    <property type="match status" value="1"/>
</dbReference>
<keyword evidence="3" id="KW-1185">Reference proteome</keyword>
<dbReference type="Gene3D" id="2.40.50.180">
    <property type="entry name" value="CheA-289, Domain 4"/>
    <property type="match status" value="1"/>
</dbReference>
<dbReference type="PANTHER" id="PTHR22617:SF23">
    <property type="entry name" value="CHEMOTAXIS PROTEIN CHEW"/>
    <property type="match status" value="1"/>
</dbReference>
<dbReference type="KEGG" id="aagg:ETAA8_40200"/>
<dbReference type="SMART" id="SM00260">
    <property type="entry name" value="CheW"/>
    <property type="match status" value="1"/>
</dbReference>
<evidence type="ECO:0000313" key="3">
    <source>
        <dbReference type="Proteomes" id="UP000315017"/>
    </source>
</evidence>
<proteinExistence type="predicted"/>
<dbReference type="OrthoDB" id="9794382at2"/>
<dbReference type="Proteomes" id="UP000315017">
    <property type="component" value="Chromosome"/>
</dbReference>